<evidence type="ECO:0000256" key="4">
    <source>
        <dbReference type="ARBA" id="ARBA00022752"/>
    </source>
</evidence>
<dbReference type="SUPFAM" id="SSF53474">
    <property type="entry name" value="alpha/beta-Hydrolases"/>
    <property type="match status" value="1"/>
</dbReference>
<evidence type="ECO:0000259" key="7">
    <source>
        <dbReference type="Pfam" id="PF00561"/>
    </source>
</evidence>
<comment type="pathway">
    <text evidence="1">Biopolymer metabolism; poly-(R)-3-hydroxybutanoate biosynthesis.</text>
</comment>
<dbReference type="Pfam" id="PF00561">
    <property type="entry name" value="Abhydrolase_1"/>
    <property type="match status" value="1"/>
</dbReference>
<dbReference type="STRING" id="2741.SAMN04489866_10619"/>
<sequence>MENLETRTVEDIWQRSMYMRSKMLNGLEVLMNVDISGSNATEKELIYERDKMKLYHYTPRAEKTNKYPVLIVYALVNKQYMMDLQEDKSLIRNMLDGGQDVYIIDWGYPTADDRYMTMGDYINGYIDRCVDIVAKRHNVPKINLLGVCQGGTFSLIYTALHQSKIKNLVTLVTPVDFSTNDGLLFKWGKYLDMDKIVEANGNVSGDFMNSGFLLLKPYELMVDKYVNLIDDLDDPAKITNFLRMEKWIFDSPDQVGATIQEFIKDMYHENKLAKGTYTLEDEPVDLKKITCPTLVILGKKDNQVPPAATRPIIDLIGSKDKELAEFDTGHIGIFVSRRSQNEVAPKINEFLNKRAR</sequence>
<keyword evidence="5" id="KW-0012">Acyltransferase</keyword>
<dbReference type="EMBL" id="FNAF01000006">
    <property type="protein sequence ID" value="SDD71651.1"/>
    <property type="molecule type" value="Genomic_DNA"/>
</dbReference>
<gene>
    <name evidence="8" type="ORF">SAMN04489866_10619</name>
</gene>
<dbReference type="UniPathway" id="UPA00917"/>
<dbReference type="InterPro" id="IPR051321">
    <property type="entry name" value="PHA/PHB_synthase"/>
</dbReference>
<organism evidence="8 9">
    <name type="scientific">Peptococcus niger</name>
    <dbReference type="NCBI Taxonomy" id="2741"/>
    <lineage>
        <taxon>Bacteria</taxon>
        <taxon>Bacillati</taxon>
        <taxon>Bacillota</taxon>
        <taxon>Clostridia</taxon>
        <taxon>Eubacteriales</taxon>
        <taxon>Peptococcaceae</taxon>
        <taxon>Peptococcus</taxon>
    </lineage>
</organism>
<evidence type="ECO:0000313" key="8">
    <source>
        <dbReference type="EMBL" id="SDD71651.1"/>
    </source>
</evidence>
<accession>A0A1G6X0M3</accession>
<evidence type="ECO:0000256" key="1">
    <source>
        <dbReference type="ARBA" id="ARBA00004683"/>
    </source>
</evidence>
<keyword evidence="4" id="KW-0583">PHB biosynthesis</keyword>
<dbReference type="Proteomes" id="UP000198995">
    <property type="component" value="Unassembled WGS sequence"/>
</dbReference>
<evidence type="ECO:0000313" key="9">
    <source>
        <dbReference type="Proteomes" id="UP000198995"/>
    </source>
</evidence>
<keyword evidence="9" id="KW-1185">Reference proteome</keyword>
<dbReference type="PANTHER" id="PTHR36837:SF2">
    <property type="entry name" value="POLY(3-HYDROXYALKANOATE) POLYMERASE SUBUNIT PHAC"/>
    <property type="match status" value="1"/>
</dbReference>
<evidence type="ECO:0000256" key="5">
    <source>
        <dbReference type="ARBA" id="ARBA00023315"/>
    </source>
</evidence>
<dbReference type="InterPro" id="IPR029058">
    <property type="entry name" value="AB_hydrolase_fold"/>
</dbReference>
<reference evidence="8 9" key="1">
    <citation type="submission" date="2016-10" db="EMBL/GenBank/DDBJ databases">
        <authorList>
            <person name="de Groot N.N."/>
        </authorList>
    </citation>
    <scope>NUCLEOTIDE SEQUENCE [LARGE SCALE GENOMIC DNA]</scope>
    <source>
        <strain evidence="8 9">DSM 20475</strain>
    </source>
</reference>
<name>A0A1G6X0M3_PEPNI</name>
<evidence type="ECO:0000256" key="3">
    <source>
        <dbReference type="ARBA" id="ARBA00022679"/>
    </source>
</evidence>
<evidence type="ECO:0000256" key="2">
    <source>
        <dbReference type="ARBA" id="ARBA00019065"/>
    </source>
</evidence>
<dbReference type="InterPro" id="IPR000073">
    <property type="entry name" value="AB_hydrolase_1"/>
</dbReference>
<keyword evidence="3" id="KW-0808">Transferase</keyword>
<dbReference type="PANTHER" id="PTHR36837">
    <property type="entry name" value="POLY(3-HYDROXYALKANOATE) POLYMERASE SUBUNIT PHAC"/>
    <property type="match status" value="1"/>
</dbReference>
<proteinExistence type="predicted"/>
<feature type="domain" description="AB hydrolase-1" evidence="7">
    <location>
        <begin position="68"/>
        <end position="334"/>
    </location>
</feature>
<dbReference type="Gene3D" id="3.40.50.1820">
    <property type="entry name" value="alpha/beta hydrolase"/>
    <property type="match status" value="1"/>
</dbReference>
<evidence type="ECO:0000256" key="6">
    <source>
        <dbReference type="ARBA" id="ARBA00033356"/>
    </source>
</evidence>
<dbReference type="NCBIfam" id="TIGR01836">
    <property type="entry name" value="PHA_synth_III_C"/>
    <property type="match status" value="1"/>
</dbReference>
<dbReference type="AlphaFoldDB" id="A0A1G6X0M3"/>
<dbReference type="InterPro" id="IPR010125">
    <property type="entry name" value="PHA_synth_III_C"/>
</dbReference>
<dbReference type="GO" id="GO:0016746">
    <property type="term" value="F:acyltransferase activity"/>
    <property type="evidence" value="ECO:0007669"/>
    <property type="project" value="UniProtKB-KW"/>
</dbReference>
<dbReference type="RefSeq" id="WP_242868962.1">
    <property type="nucleotide sequence ID" value="NZ_FNAF01000006.1"/>
</dbReference>
<dbReference type="GO" id="GO:0042619">
    <property type="term" value="P:poly-hydroxybutyrate biosynthetic process"/>
    <property type="evidence" value="ECO:0007669"/>
    <property type="project" value="UniProtKB-KW"/>
</dbReference>
<protein>
    <recommendedName>
        <fullName evidence="2">Poly(3-hydroxyalkanoate) polymerase subunit PhaC</fullName>
    </recommendedName>
    <alternativeName>
        <fullName evidence="6">PHB synthase subunit PhaC</fullName>
    </alternativeName>
</protein>